<dbReference type="GeneID" id="34461232"/>
<dbReference type="VEuPathDB" id="FungiDB:ASPGLDRAFT_38627"/>
<gene>
    <name evidence="2" type="ORF">ASPGLDRAFT_38627</name>
</gene>
<evidence type="ECO:0000313" key="3">
    <source>
        <dbReference type="Proteomes" id="UP000184300"/>
    </source>
</evidence>
<proteinExistence type="predicted"/>
<dbReference type="EMBL" id="KV878908">
    <property type="protein sequence ID" value="OJJ81021.1"/>
    <property type="molecule type" value="Genomic_DNA"/>
</dbReference>
<dbReference type="RefSeq" id="XP_022397719.1">
    <property type="nucleotide sequence ID" value="XM_022544971.1"/>
</dbReference>
<reference evidence="3" key="1">
    <citation type="journal article" date="2017" name="Genome Biol.">
        <title>Comparative genomics reveals high biological diversity and specific adaptations in the industrially and medically important fungal genus Aspergillus.</title>
        <authorList>
            <person name="de Vries R.P."/>
            <person name="Riley R."/>
            <person name="Wiebenga A."/>
            <person name="Aguilar-Osorio G."/>
            <person name="Amillis S."/>
            <person name="Uchima C.A."/>
            <person name="Anderluh G."/>
            <person name="Asadollahi M."/>
            <person name="Askin M."/>
            <person name="Barry K."/>
            <person name="Battaglia E."/>
            <person name="Bayram O."/>
            <person name="Benocci T."/>
            <person name="Braus-Stromeyer S.A."/>
            <person name="Caldana C."/>
            <person name="Canovas D."/>
            <person name="Cerqueira G.C."/>
            <person name="Chen F."/>
            <person name="Chen W."/>
            <person name="Choi C."/>
            <person name="Clum A."/>
            <person name="Dos Santos R.A."/>
            <person name="Damasio A.R."/>
            <person name="Diallinas G."/>
            <person name="Emri T."/>
            <person name="Fekete E."/>
            <person name="Flipphi M."/>
            <person name="Freyberg S."/>
            <person name="Gallo A."/>
            <person name="Gournas C."/>
            <person name="Habgood R."/>
            <person name="Hainaut M."/>
            <person name="Harispe M.L."/>
            <person name="Henrissat B."/>
            <person name="Hilden K.S."/>
            <person name="Hope R."/>
            <person name="Hossain A."/>
            <person name="Karabika E."/>
            <person name="Karaffa L."/>
            <person name="Karanyi Z."/>
            <person name="Krasevec N."/>
            <person name="Kuo A."/>
            <person name="Kusch H."/>
            <person name="LaButti K."/>
            <person name="Lagendijk E.L."/>
            <person name="Lapidus A."/>
            <person name="Levasseur A."/>
            <person name="Lindquist E."/>
            <person name="Lipzen A."/>
            <person name="Logrieco A.F."/>
            <person name="MacCabe A."/>
            <person name="Maekelae M.R."/>
            <person name="Malavazi I."/>
            <person name="Melin P."/>
            <person name="Meyer V."/>
            <person name="Mielnichuk N."/>
            <person name="Miskei M."/>
            <person name="Molnar A.P."/>
            <person name="Mule G."/>
            <person name="Ngan C.Y."/>
            <person name="Orejas M."/>
            <person name="Orosz E."/>
            <person name="Ouedraogo J.P."/>
            <person name="Overkamp K.M."/>
            <person name="Park H.-S."/>
            <person name="Perrone G."/>
            <person name="Piumi F."/>
            <person name="Punt P.J."/>
            <person name="Ram A.F."/>
            <person name="Ramon A."/>
            <person name="Rauscher S."/>
            <person name="Record E."/>
            <person name="Riano-Pachon D.M."/>
            <person name="Robert V."/>
            <person name="Roehrig J."/>
            <person name="Ruller R."/>
            <person name="Salamov A."/>
            <person name="Salih N.S."/>
            <person name="Samson R.A."/>
            <person name="Sandor E."/>
            <person name="Sanguinetti M."/>
            <person name="Schuetze T."/>
            <person name="Sepcic K."/>
            <person name="Shelest E."/>
            <person name="Sherlock G."/>
            <person name="Sophianopoulou V."/>
            <person name="Squina F.M."/>
            <person name="Sun H."/>
            <person name="Susca A."/>
            <person name="Todd R.B."/>
            <person name="Tsang A."/>
            <person name="Unkles S.E."/>
            <person name="van de Wiele N."/>
            <person name="van Rossen-Uffink D."/>
            <person name="Oliveira J.V."/>
            <person name="Vesth T.C."/>
            <person name="Visser J."/>
            <person name="Yu J.-H."/>
            <person name="Zhou M."/>
            <person name="Andersen M.R."/>
            <person name="Archer D.B."/>
            <person name="Baker S.E."/>
            <person name="Benoit I."/>
            <person name="Brakhage A.A."/>
            <person name="Braus G.H."/>
            <person name="Fischer R."/>
            <person name="Frisvad J.C."/>
            <person name="Goldman G.H."/>
            <person name="Houbraken J."/>
            <person name="Oakley B."/>
            <person name="Pocsi I."/>
            <person name="Scazzocchio C."/>
            <person name="Seiboth B."/>
            <person name="vanKuyk P.A."/>
            <person name="Wortman J."/>
            <person name="Dyer P.S."/>
            <person name="Grigoriev I.V."/>
        </authorList>
    </citation>
    <scope>NUCLEOTIDE SEQUENCE [LARGE SCALE GENOMIC DNA]</scope>
    <source>
        <strain evidence="3">CBS 516.65</strain>
    </source>
</reference>
<dbReference type="AlphaFoldDB" id="A0A1L9VAR5"/>
<protein>
    <recommendedName>
        <fullName evidence="4">Transcription factor domain-containing protein</fullName>
    </recommendedName>
</protein>
<feature type="region of interest" description="Disordered" evidence="1">
    <location>
        <begin position="92"/>
        <end position="146"/>
    </location>
</feature>
<dbReference type="Proteomes" id="UP000184300">
    <property type="component" value="Unassembled WGS sequence"/>
</dbReference>
<evidence type="ECO:0000313" key="2">
    <source>
        <dbReference type="EMBL" id="OJJ81021.1"/>
    </source>
</evidence>
<dbReference type="OrthoDB" id="4137815at2759"/>
<sequence length="503" mass="56586">MAQSPPTRRAVAIEPSRLNGETVVVGEQYPDSCHNRFDDEESFLTTDLVLPFKIVGRSPEEWFEKDFRIYKVELEHLAELVWQRQVLLSASSASGRPSNAPEHDAKGGLDDPQASGARTLLRSSPHCSPSAQQSGLAEMIPSGTSGASHGIDDESFYAALDIWMFGSTFARDFHRVIHYCHRNSPWLLHEIFIAMDTFIDWARFNRTTSERVDIERGARSLQKLRTAEVTHTQDALAILMLGQALAAFDAFLTSTGATSILRYSLSLMKPWYSSFEQVQFFDPVTISPIFWDIACCLVYREIPIIQPGARDPSVIDRLAGLCPSVLPILYDLCVIGHTLRGDPKQVNQLNNIEERVRQWTPDYGCLQSRGFSAIEVASIRTQAIMYRTASLLLIHRLRHPLTCHDDTAVLLASDILAERSTFFAAQGNEATLQNVVLPLFLALLEVPCSPLEIWKSSTRLRVRPACLDTLLTFHQYFWERKQSGFNGFLFDLIDNGPKFVPLP</sequence>
<evidence type="ECO:0000256" key="1">
    <source>
        <dbReference type="SAM" id="MobiDB-lite"/>
    </source>
</evidence>
<keyword evidence="3" id="KW-1185">Reference proteome</keyword>
<organism evidence="2 3">
    <name type="scientific">Aspergillus glaucus CBS 516.65</name>
    <dbReference type="NCBI Taxonomy" id="1160497"/>
    <lineage>
        <taxon>Eukaryota</taxon>
        <taxon>Fungi</taxon>
        <taxon>Dikarya</taxon>
        <taxon>Ascomycota</taxon>
        <taxon>Pezizomycotina</taxon>
        <taxon>Eurotiomycetes</taxon>
        <taxon>Eurotiomycetidae</taxon>
        <taxon>Eurotiales</taxon>
        <taxon>Aspergillaceae</taxon>
        <taxon>Aspergillus</taxon>
        <taxon>Aspergillus subgen. Aspergillus</taxon>
    </lineage>
</organism>
<name>A0A1L9VAR5_ASPGL</name>
<accession>A0A1L9VAR5</accession>
<evidence type="ECO:0008006" key="4">
    <source>
        <dbReference type="Google" id="ProtNLM"/>
    </source>
</evidence>
<feature type="compositionally biased region" description="Polar residues" evidence="1">
    <location>
        <begin position="121"/>
        <end position="135"/>
    </location>
</feature>